<dbReference type="InterPro" id="IPR050660">
    <property type="entry name" value="NEK_Ser/Thr_kinase"/>
</dbReference>
<gene>
    <name evidence="8" type="ORF">LTR24_009245</name>
</gene>
<feature type="region of interest" description="Disordered" evidence="6">
    <location>
        <begin position="1"/>
        <end position="71"/>
    </location>
</feature>
<dbReference type="InterPro" id="IPR008271">
    <property type="entry name" value="Ser/Thr_kinase_AS"/>
</dbReference>
<feature type="region of interest" description="Disordered" evidence="6">
    <location>
        <begin position="575"/>
        <end position="594"/>
    </location>
</feature>
<feature type="compositionally biased region" description="Basic and acidic residues" evidence="6">
    <location>
        <begin position="575"/>
        <end position="591"/>
    </location>
</feature>
<keyword evidence="4" id="KW-0418">Kinase</keyword>
<accession>A0ABR0JXK8</accession>
<evidence type="ECO:0000256" key="2">
    <source>
        <dbReference type="ARBA" id="ARBA00022679"/>
    </source>
</evidence>
<feature type="region of interest" description="Disordered" evidence="6">
    <location>
        <begin position="705"/>
        <end position="859"/>
    </location>
</feature>
<evidence type="ECO:0000256" key="6">
    <source>
        <dbReference type="SAM" id="MobiDB-lite"/>
    </source>
</evidence>
<dbReference type="Gene3D" id="1.10.510.10">
    <property type="entry name" value="Transferase(Phosphotransferase) domain 1"/>
    <property type="match status" value="1"/>
</dbReference>
<evidence type="ECO:0000313" key="9">
    <source>
        <dbReference type="Proteomes" id="UP001345013"/>
    </source>
</evidence>
<feature type="region of interest" description="Disordered" evidence="6">
    <location>
        <begin position="133"/>
        <end position="165"/>
    </location>
</feature>
<feature type="domain" description="Protein kinase" evidence="7">
    <location>
        <begin position="175"/>
        <end position="568"/>
    </location>
</feature>
<dbReference type="InterPro" id="IPR011009">
    <property type="entry name" value="Kinase-like_dom_sf"/>
</dbReference>
<dbReference type="SUPFAM" id="SSF56112">
    <property type="entry name" value="Protein kinase-like (PK-like)"/>
    <property type="match status" value="1"/>
</dbReference>
<keyword evidence="2" id="KW-0808">Transferase</keyword>
<keyword evidence="5" id="KW-0067">ATP-binding</keyword>
<feature type="compositionally biased region" description="Basic and acidic residues" evidence="6">
    <location>
        <begin position="833"/>
        <end position="842"/>
    </location>
</feature>
<keyword evidence="9" id="KW-1185">Reference proteome</keyword>
<dbReference type="PROSITE" id="PS00108">
    <property type="entry name" value="PROTEIN_KINASE_ST"/>
    <property type="match status" value="1"/>
</dbReference>
<feature type="region of interest" description="Disordered" evidence="6">
    <location>
        <begin position="548"/>
        <end position="567"/>
    </location>
</feature>
<dbReference type="PANTHER" id="PTHR43671:SF13">
    <property type="entry name" value="SERINE_THREONINE-PROTEIN KINASE NEK2"/>
    <property type="match status" value="1"/>
</dbReference>
<dbReference type="PROSITE" id="PS50011">
    <property type="entry name" value="PROTEIN_KINASE_DOM"/>
    <property type="match status" value="1"/>
</dbReference>
<dbReference type="Proteomes" id="UP001345013">
    <property type="component" value="Unassembled WGS sequence"/>
</dbReference>
<reference evidence="8 9" key="1">
    <citation type="submission" date="2023-08" db="EMBL/GenBank/DDBJ databases">
        <title>Black Yeasts Isolated from many extreme environments.</title>
        <authorList>
            <person name="Coleine C."/>
            <person name="Stajich J.E."/>
            <person name="Selbmann L."/>
        </authorList>
    </citation>
    <scope>NUCLEOTIDE SEQUENCE [LARGE SCALE GENOMIC DNA]</scope>
    <source>
        <strain evidence="8 9">CCFEE 5885</strain>
    </source>
</reference>
<organism evidence="8 9">
    <name type="scientific">Lithohypha guttulata</name>
    <dbReference type="NCBI Taxonomy" id="1690604"/>
    <lineage>
        <taxon>Eukaryota</taxon>
        <taxon>Fungi</taxon>
        <taxon>Dikarya</taxon>
        <taxon>Ascomycota</taxon>
        <taxon>Pezizomycotina</taxon>
        <taxon>Eurotiomycetes</taxon>
        <taxon>Chaetothyriomycetidae</taxon>
        <taxon>Chaetothyriales</taxon>
        <taxon>Trichomeriaceae</taxon>
        <taxon>Lithohypha</taxon>
    </lineage>
</organism>
<protein>
    <recommendedName>
        <fullName evidence="1">non-specific serine/threonine protein kinase</fullName>
        <ecNumber evidence="1">2.7.11.1</ecNumber>
    </recommendedName>
</protein>
<feature type="compositionally biased region" description="Basic residues" evidence="6">
    <location>
        <begin position="847"/>
        <end position="859"/>
    </location>
</feature>
<sequence length="859" mass="97648">MPPKKANQKGPQKVSKSNTTGIKKAVGSRKGPAPSRVNTRGNARDNPAATLQPTNAVSDTPSADGATARVLRPETWETIDWDDERQWQMGSTRQEHFDWVPRRLEKFLNGPETHTRDFWYWHRLASFLRSKVPVASPTNGNTNEDPKINSKASKKGKKGKKEADSASSWTFDDDWKVHRVLGAGSFGTVVLWVKRDAEHRIVDEMAIKDAIGEKLNSWSGHSTRLAKEAVLHHHMNKSEIENIVQLRGYKEHFNIPPEKEGESELSESDVATTKKSWRFYLEFSPYGELTRLIDRYRAWHQYLPEAFLWHLFDSLALAILAKAELATDPEKLPRPNRCTANDRIIHFDIKPDNIFLGYQEPFNATTSKKYGGMTQFEGKKRTLYPIIKLGDFGIAEFVGGEDDADNPHTLWGMGTPFYKAPEIAHYGVTWRVPPNGTKRYRWFENHNGTMRDIPSIIENDQNPGLYFGQEVDVWNVGKVMYELVTLGRQWSYAKLSTRRFKKYRKWGYNAIPDFQTKPFSQVNSSRPKDGEFHPYSTELMDLVKECMKPRKSERISPEELRRQTQTQLRRYVDDSEARLRERKGSHDRSAQDAEDQLLNESKVYFAANEINDLNVGTEKFNDCDGNVILDGRKLSEAKDDVANLLGANTDPDWDELRLPKQFNRRAQAWRRKQGGKAANRYWNDICRTTNDQIRFEDMPSNVPRLYRPLFPPSPEAKPSHELSRGSLTEDDAPDSDSTTTSESEGELMRKLTQKRKREHDAYPTETYQDDAGPRGVAIATEADLQDPARSGAATDTTGGEETVAESAQANTAGNAQDNTVQSAPAVAPQKTQKAKEAAEPRPTRGQPPRKVKKQKKGNE</sequence>
<dbReference type="InterPro" id="IPR000719">
    <property type="entry name" value="Prot_kinase_dom"/>
</dbReference>
<keyword evidence="3" id="KW-0547">Nucleotide-binding</keyword>
<proteinExistence type="predicted"/>
<feature type="compositionally biased region" description="Low complexity" evidence="6">
    <location>
        <begin position="791"/>
        <end position="805"/>
    </location>
</feature>
<dbReference type="SMART" id="SM00220">
    <property type="entry name" value="S_TKc"/>
    <property type="match status" value="1"/>
</dbReference>
<evidence type="ECO:0000256" key="3">
    <source>
        <dbReference type="ARBA" id="ARBA00022741"/>
    </source>
</evidence>
<dbReference type="EC" id="2.7.11.1" evidence="1"/>
<evidence type="ECO:0000259" key="7">
    <source>
        <dbReference type="PROSITE" id="PS50011"/>
    </source>
</evidence>
<feature type="compositionally biased region" description="Basic and acidic residues" evidence="6">
    <location>
        <begin position="548"/>
        <end position="562"/>
    </location>
</feature>
<dbReference type="Gene3D" id="3.30.200.20">
    <property type="entry name" value="Phosphorylase Kinase, domain 1"/>
    <property type="match status" value="1"/>
</dbReference>
<dbReference type="PANTHER" id="PTHR43671">
    <property type="entry name" value="SERINE/THREONINE-PROTEIN KINASE NEK"/>
    <property type="match status" value="1"/>
</dbReference>
<name>A0ABR0JXK8_9EURO</name>
<feature type="compositionally biased region" description="Polar residues" evidence="6">
    <location>
        <begin position="49"/>
        <end position="61"/>
    </location>
</feature>
<evidence type="ECO:0000313" key="8">
    <source>
        <dbReference type="EMBL" id="KAK5079485.1"/>
    </source>
</evidence>
<feature type="compositionally biased region" description="Polar residues" evidence="6">
    <location>
        <begin position="807"/>
        <end position="822"/>
    </location>
</feature>
<comment type="caution">
    <text evidence="8">The sequence shown here is derived from an EMBL/GenBank/DDBJ whole genome shotgun (WGS) entry which is preliminary data.</text>
</comment>
<evidence type="ECO:0000256" key="5">
    <source>
        <dbReference type="ARBA" id="ARBA00022840"/>
    </source>
</evidence>
<dbReference type="EMBL" id="JAVRRG010000193">
    <property type="protein sequence ID" value="KAK5079485.1"/>
    <property type="molecule type" value="Genomic_DNA"/>
</dbReference>
<evidence type="ECO:0000256" key="4">
    <source>
        <dbReference type="ARBA" id="ARBA00022777"/>
    </source>
</evidence>
<evidence type="ECO:0000256" key="1">
    <source>
        <dbReference type="ARBA" id="ARBA00012513"/>
    </source>
</evidence>